<feature type="region of interest" description="Disordered" evidence="1">
    <location>
        <begin position="603"/>
        <end position="625"/>
    </location>
</feature>
<accession>A0ABW7SQ47</accession>
<evidence type="ECO:0000256" key="1">
    <source>
        <dbReference type="SAM" id="MobiDB-lite"/>
    </source>
</evidence>
<name>A0ABW7SQ47_9ACTN</name>
<dbReference type="RefSeq" id="WP_396683393.1">
    <property type="nucleotide sequence ID" value="NZ_JBIRPU010000021.1"/>
</dbReference>
<evidence type="ECO:0000313" key="3">
    <source>
        <dbReference type="Proteomes" id="UP001611075"/>
    </source>
</evidence>
<comment type="caution">
    <text evidence="2">The sequence shown here is derived from an EMBL/GenBank/DDBJ whole genome shotgun (WGS) entry which is preliminary data.</text>
</comment>
<evidence type="ECO:0000313" key="2">
    <source>
        <dbReference type="EMBL" id="MFI0795823.1"/>
    </source>
</evidence>
<dbReference type="EMBL" id="JBIRPU010000021">
    <property type="protein sequence ID" value="MFI0795823.1"/>
    <property type="molecule type" value="Genomic_DNA"/>
</dbReference>
<feature type="compositionally biased region" description="Low complexity" evidence="1">
    <location>
        <begin position="611"/>
        <end position="625"/>
    </location>
</feature>
<keyword evidence="3" id="KW-1185">Reference proteome</keyword>
<reference evidence="2 3" key="1">
    <citation type="submission" date="2024-10" db="EMBL/GenBank/DDBJ databases">
        <title>The Natural Products Discovery Center: Release of the First 8490 Sequenced Strains for Exploring Actinobacteria Biosynthetic Diversity.</title>
        <authorList>
            <person name="Kalkreuter E."/>
            <person name="Kautsar S.A."/>
            <person name="Yang D."/>
            <person name="Bader C.D."/>
            <person name="Teijaro C.N."/>
            <person name="Fluegel L."/>
            <person name="Davis C.M."/>
            <person name="Simpson J.R."/>
            <person name="Lauterbach L."/>
            <person name="Steele A.D."/>
            <person name="Gui C."/>
            <person name="Meng S."/>
            <person name="Li G."/>
            <person name="Viehrig K."/>
            <person name="Ye F."/>
            <person name="Su P."/>
            <person name="Kiefer A.F."/>
            <person name="Nichols A."/>
            <person name="Cepeda A.J."/>
            <person name="Yan W."/>
            <person name="Fan B."/>
            <person name="Jiang Y."/>
            <person name="Adhikari A."/>
            <person name="Zheng C.-J."/>
            <person name="Schuster L."/>
            <person name="Cowan T.M."/>
            <person name="Smanski M.J."/>
            <person name="Chevrette M.G."/>
            <person name="De Carvalho L.P.S."/>
            <person name="Shen B."/>
        </authorList>
    </citation>
    <scope>NUCLEOTIDE SEQUENCE [LARGE SCALE GENOMIC DNA]</scope>
    <source>
        <strain evidence="2 3">NPDC021253</strain>
    </source>
</reference>
<sequence>MTINWKNDVPLPMARPRYYDHQYLRAADLAQAVDYLLSRQHLTARLRQPVGVVSGLELSATGGDVTVAEGAAVDADGLLIVVPAARRVSLPGDGTFHVTLRYSETLTDWRDEGGLAAETRWTEEGRVELTSAPPADPERALVLGRVVRSQGVVTVQSTGRLVAGLRVPVGALVPSVGNSPQAGIQFPANAGGGAGDEAFIRYWAAAGENTVLRIGNNNDPDDAITFHQAGADRLRISQSMLHLGSLDGTAVPADQVAAGLGFWGPGVQHGQFSFRAGRGFELVDRSADTPSLGYPLHSRPYADLEVRELRAARVRGRGGLNLLSDGQVAVRAAAGLFVVKEAGASGDLTVQGAIGVGGNVHLPASGYLLGAGRLHMTGPERLYLLNTQGVYIGHGGSSEPDAGCLWVEKRGLIGGDLQVNGRLGVKTSPNSIPDWSGGGVSTFDLFVSGAMYAGPAGGPYPISLEAATGKIVGRTKQFVIDHPLDDPADPDRRLLVHAALEGPENGVYYRGEGRLVDGTATVDLPEYFEALTRLEGRTVQLTPVFDDDEPVSPLAASRVVAGEFRVRTVDRSKASHAFYWQVSAVRADLDPLLAEIPAAAPHTVRPAPAGTDPTPEQAPATPTAA</sequence>
<organism evidence="2 3">
    <name type="scientific">Micromonospora rubida</name>
    <dbReference type="NCBI Taxonomy" id="2697657"/>
    <lineage>
        <taxon>Bacteria</taxon>
        <taxon>Bacillati</taxon>
        <taxon>Actinomycetota</taxon>
        <taxon>Actinomycetes</taxon>
        <taxon>Micromonosporales</taxon>
        <taxon>Micromonosporaceae</taxon>
        <taxon>Micromonospora</taxon>
    </lineage>
</organism>
<proteinExistence type="predicted"/>
<dbReference type="Proteomes" id="UP001611075">
    <property type="component" value="Unassembled WGS sequence"/>
</dbReference>
<protein>
    <submittedName>
        <fullName evidence="2">Uncharacterized protein</fullName>
    </submittedName>
</protein>
<gene>
    <name evidence="2" type="ORF">ACH4OY_24535</name>
</gene>